<dbReference type="AlphaFoldDB" id="A0A4R6RYP1"/>
<sequence>MSTPSKPQRLCVFMTPADEAQLSDAVRTALPTVRFVDASQQPETRTPTFRSSLSECAGPHVTLVDTSILSERVFHREYVVPHPSGQGWVYAIVGTGLASLVRSRSEGDSLRNGEVRAAVPAGDSRTAEYVRELMSVVRTGGTRVFAVDPMTKSIARRAERNFVAWPDAASRFGSKDAPLLTNGPMACFAVER</sequence>
<evidence type="ECO:0000313" key="2">
    <source>
        <dbReference type="Proteomes" id="UP000295601"/>
    </source>
</evidence>
<accession>A0A4R6RYP1</accession>
<evidence type="ECO:0000313" key="1">
    <source>
        <dbReference type="EMBL" id="TDP91707.1"/>
    </source>
</evidence>
<gene>
    <name evidence="1" type="ORF">EDF62_2326</name>
</gene>
<reference evidence="1 2" key="1">
    <citation type="submission" date="2019-03" db="EMBL/GenBank/DDBJ databases">
        <title>Genomic analyses of the natural microbiome of Caenorhabditis elegans.</title>
        <authorList>
            <person name="Samuel B."/>
        </authorList>
    </citation>
    <scope>NUCLEOTIDE SEQUENCE [LARGE SCALE GENOMIC DNA]</scope>
    <source>
        <strain evidence="1 2">JUb18</strain>
    </source>
</reference>
<dbReference type="EMBL" id="SNYA01000005">
    <property type="protein sequence ID" value="TDP91707.1"/>
    <property type="molecule type" value="Genomic_DNA"/>
</dbReference>
<dbReference type="OrthoDB" id="6454754at2"/>
<organism evidence="1 2">
    <name type="scientific">Leucobacter luti</name>
    <dbReference type="NCBI Taxonomy" id="340320"/>
    <lineage>
        <taxon>Bacteria</taxon>
        <taxon>Bacillati</taxon>
        <taxon>Actinomycetota</taxon>
        <taxon>Actinomycetes</taxon>
        <taxon>Micrococcales</taxon>
        <taxon>Microbacteriaceae</taxon>
        <taxon>Leucobacter</taxon>
    </lineage>
</organism>
<keyword evidence="2" id="KW-1185">Reference proteome</keyword>
<dbReference type="RefSeq" id="WP_133617109.1">
    <property type="nucleotide sequence ID" value="NZ_SNYA01000005.1"/>
</dbReference>
<name>A0A4R6RYP1_9MICO</name>
<proteinExistence type="predicted"/>
<comment type="caution">
    <text evidence="1">The sequence shown here is derived from an EMBL/GenBank/DDBJ whole genome shotgun (WGS) entry which is preliminary data.</text>
</comment>
<dbReference type="Proteomes" id="UP000295601">
    <property type="component" value="Unassembled WGS sequence"/>
</dbReference>
<protein>
    <submittedName>
        <fullName evidence="1">Uncharacterized protein</fullName>
    </submittedName>
</protein>